<comment type="caution">
    <text evidence="1">The sequence shown here is derived from an EMBL/GenBank/DDBJ whole genome shotgun (WGS) entry which is preliminary data.</text>
</comment>
<dbReference type="InterPro" id="IPR027417">
    <property type="entry name" value="P-loop_NTPase"/>
</dbReference>
<dbReference type="Gene3D" id="3.40.50.300">
    <property type="entry name" value="P-loop containing nucleotide triphosphate hydrolases"/>
    <property type="match status" value="1"/>
</dbReference>
<name>A0A413H265_9BACE</name>
<reference evidence="1 2" key="1">
    <citation type="submission" date="2018-08" db="EMBL/GenBank/DDBJ databases">
        <title>A genome reference for cultivated species of the human gut microbiota.</title>
        <authorList>
            <person name="Zou Y."/>
            <person name="Xue W."/>
            <person name="Luo G."/>
        </authorList>
    </citation>
    <scope>NUCLEOTIDE SEQUENCE [LARGE SCALE GENOMIC DNA]</scope>
    <source>
        <strain evidence="1 2">OF03-9BH</strain>
    </source>
</reference>
<dbReference type="EMBL" id="QSCF01000025">
    <property type="protein sequence ID" value="RGX77557.1"/>
    <property type="molecule type" value="Genomic_DNA"/>
</dbReference>
<evidence type="ECO:0000313" key="2">
    <source>
        <dbReference type="Proteomes" id="UP000286075"/>
    </source>
</evidence>
<protein>
    <submittedName>
        <fullName evidence="1">Uncharacterized protein</fullName>
    </submittedName>
</protein>
<dbReference type="SUPFAM" id="SSF52540">
    <property type="entry name" value="P-loop containing nucleoside triphosphate hydrolases"/>
    <property type="match status" value="1"/>
</dbReference>
<organism evidence="1 2">
    <name type="scientific">Bacteroides stercorirosoris</name>
    <dbReference type="NCBI Taxonomy" id="871324"/>
    <lineage>
        <taxon>Bacteria</taxon>
        <taxon>Pseudomonadati</taxon>
        <taxon>Bacteroidota</taxon>
        <taxon>Bacteroidia</taxon>
        <taxon>Bacteroidales</taxon>
        <taxon>Bacteroidaceae</taxon>
        <taxon>Bacteroides</taxon>
    </lineage>
</organism>
<sequence>MGTSDFLKTIFDFLNIETEYAVLRNFEGLPHHNNSRDIDIAIEKSELQKIRPQLISLIEQCGWHIVTYLNSDRLVTWVCGTVHENDSADLVQLDFFYHTSIFGIVLIENKEILKHRLFNGQIYHANKVYEFLDKYVYDRVVGATYPDKYKNTRQIVENNPQVEKLIVDIFGKNNLAACDKANKKELLKAALKWNFHRFGWRAIANFLQFEYHHIKNYLCSNTGFSIGFTGPDGSGKTTVIDLLIENLGDVFRKAHTYYHFRPTLFGNLGEVAHSAGVKKDVDRDFSKPHRGGKTSVLSSLIRLLYYSVDYIIGYFMKVKSMIRITRIVIFDRYYTDIICDSRRSRINLNPKFLHTYGQIFIPSLDYNILLTASSETILARKHELDKEGISTINKKIDYLANKKGYYKVLNESTPQEAVAKILRIMFEEQHQKNLKRMR</sequence>
<dbReference type="Proteomes" id="UP000286075">
    <property type="component" value="Unassembled WGS sequence"/>
</dbReference>
<gene>
    <name evidence="1" type="ORF">DXA68_14905</name>
</gene>
<accession>A0A413H265</accession>
<evidence type="ECO:0000313" key="1">
    <source>
        <dbReference type="EMBL" id="RGX77557.1"/>
    </source>
</evidence>
<dbReference type="AlphaFoldDB" id="A0A413H265"/>
<dbReference type="RefSeq" id="WP_117987929.1">
    <property type="nucleotide sequence ID" value="NZ_CABMFG010000025.1"/>
</dbReference>
<proteinExistence type="predicted"/>
<dbReference type="OrthoDB" id="2088152at2"/>